<evidence type="ECO:0000256" key="1">
    <source>
        <dbReference type="SAM" id="MobiDB-lite"/>
    </source>
</evidence>
<evidence type="ECO:0000313" key="4">
    <source>
        <dbReference type="Proteomes" id="UP001302676"/>
    </source>
</evidence>
<keyword evidence="2" id="KW-0472">Membrane</keyword>
<dbReference type="GeneID" id="87816401"/>
<protein>
    <submittedName>
        <fullName evidence="3">Uncharacterized protein</fullName>
    </submittedName>
</protein>
<dbReference type="EMBL" id="MU853563">
    <property type="protein sequence ID" value="KAK4146249.1"/>
    <property type="molecule type" value="Genomic_DNA"/>
</dbReference>
<keyword evidence="4" id="KW-1185">Reference proteome</keyword>
<feature type="compositionally biased region" description="Polar residues" evidence="1">
    <location>
        <begin position="1"/>
        <end position="13"/>
    </location>
</feature>
<feature type="transmembrane region" description="Helical" evidence="2">
    <location>
        <begin position="125"/>
        <end position="145"/>
    </location>
</feature>
<dbReference type="RefSeq" id="XP_062639620.1">
    <property type="nucleotide sequence ID" value="XM_062779788.1"/>
</dbReference>
<dbReference type="Proteomes" id="UP001302676">
    <property type="component" value="Unassembled WGS sequence"/>
</dbReference>
<reference evidence="3" key="2">
    <citation type="submission" date="2023-05" db="EMBL/GenBank/DDBJ databases">
        <authorList>
            <consortium name="Lawrence Berkeley National Laboratory"/>
            <person name="Steindorff A."/>
            <person name="Hensen N."/>
            <person name="Bonometti L."/>
            <person name="Westerberg I."/>
            <person name="Brannstrom I.O."/>
            <person name="Guillou S."/>
            <person name="Cros-Aarteil S."/>
            <person name="Calhoun S."/>
            <person name="Haridas S."/>
            <person name="Kuo A."/>
            <person name="Mondo S."/>
            <person name="Pangilinan J."/>
            <person name="Riley R."/>
            <person name="Labutti K."/>
            <person name="Andreopoulos B."/>
            <person name="Lipzen A."/>
            <person name="Chen C."/>
            <person name="Yanf M."/>
            <person name="Daum C."/>
            <person name="Ng V."/>
            <person name="Clum A."/>
            <person name="Ohm R."/>
            <person name="Martin F."/>
            <person name="Silar P."/>
            <person name="Natvig D."/>
            <person name="Lalanne C."/>
            <person name="Gautier V."/>
            <person name="Ament-Velasquez S.L."/>
            <person name="Kruys A."/>
            <person name="Hutchinson M.I."/>
            <person name="Powell A.J."/>
            <person name="Barry K."/>
            <person name="Miller A.N."/>
            <person name="Grigoriev I.V."/>
            <person name="Debuchy R."/>
            <person name="Gladieux P."/>
            <person name="Thoren M.H."/>
            <person name="Johannesson H."/>
        </authorList>
    </citation>
    <scope>NUCLEOTIDE SEQUENCE</scope>
    <source>
        <strain evidence="3">CBS 141.50</strain>
    </source>
</reference>
<comment type="caution">
    <text evidence="3">The sequence shown here is derived from an EMBL/GenBank/DDBJ whole genome shotgun (WGS) entry which is preliminary data.</text>
</comment>
<proteinExistence type="predicted"/>
<dbReference type="AlphaFoldDB" id="A0AAN6V7J9"/>
<evidence type="ECO:0000256" key="2">
    <source>
        <dbReference type="SAM" id="Phobius"/>
    </source>
</evidence>
<reference evidence="3" key="1">
    <citation type="journal article" date="2023" name="Mol. Phylogenet. Evol.">
        <title>Genome-scale phylogeny and comparative genomics of the fungal order Sordariales.</title>
        <authorList>
            <person name="Hensen N."/>
            <person name="Bonometti L."/>
            <person name="Westerberg I."/>
            <person name="Brannstrom I.O."/>
            <person name="Guillou S."/>
            <person name="Cros-Aarteil S."/>
            <person name="Calhoun S."/>
            <person name="Haridas S."/>
            <person name="Kuo A."/>
            <person name="Mondo S."/>
            <person name="Pangilinan J."/>
            <person name="Riley R."/>
            <person name="LaButti K."/>
            <person name="Andreopoulos B."/>
            <person name="Lipzen A."/>
            <person name="Chen C."/>
            <person name="Yan M."/>
            <person name="Daum C."/>
            <person name="Ng V."/>
            <person name="Clum A."/>
            <person name="Steindorff A."/>
            <person name="Ohm R.A."/>
            <person name="Martin F."/>
            <person name="Silar P."/>
            <person name="Natvig D.O."/>
            <person name="Lalanne C."/>
            <person name="Gautier V."/>
            <person name="Ament-Velasquez S.L."/>
            <person name="Kruys A."/>
            <person name="Hutchinson M.I."/>
            <person name="Powell A.J."/>
            <person name="Barry K."/>
            <person name="Miller A.N."/>
            <person name="Grigoriev I.V."/>
            <person name="Debuchy R."/>
            <person name="Gladieux P."/>
            <person name="Hiltunen Thoren M."/>
            <person name="Johannesson H."/>
        </authorList>
    </citation>
    <scope>NUCLEOTIDE SEQUENCE</scope>
    <source>
        <strain evidence="3">CBS 141.50</strain>
    </source>
</reference>
<feature type="transmembrane region" description="Helical" evidence="2">
    <location>
        <begin position="88"/>
        <end position="113"/>
    </location>
</feature>
<feature type="region of interest" description="Disordered" evidence="1">
    <location>
        <begin position="1"/>
        <end position="21"/>
    </location>
</feature>
<accession>A0AAN6V7J9</accession>
<keyword evidence="2" id="KW-0812">Transmembrane</keyword>
<name>A0AAN6V7J9_9PEZI</name>
<sequence>MEKSTRSQNSASSFEGLPPPDLHLQSKLRTLGALDSARAISTALALLIGLTVLGLAGQTLRVYNETHVADEATLLPLWPAEFNVRPTVSLVVGSAVVVVVNLFGVLCSYVRALRTRATLHTPTTFTTPLLGLTASLIAIIFYYTANASDVSDTFVSWTCRWRAVPMTQAPYWDTLCEQSQAGLYLAVVLVPVEVAGVVLAGAQWRVERYVDGYLGARKTPVLG</sequence>
<keyword evidence="2" id="KW-1133">Transmembrane helix</keyword>
<feature type="transmembrane region" description="Helical" evidence="2">
    <location>
        <begin position="181"/>
        <end position="202"/>
    </location>
</feature>
<gene>
    <name evidence="3" type="ORF">C8A04DRAFT_26067</name>
</gene>
<evidence type="ECO:0000313" key="3">
    <source>
        <dbReference type="EMBL" id="KAK4146249.1"/>
    </source>
</evidence>
<feature type="transmembrane region" description="Helical" evidence="2">
    <location>
        <begin position="37"/>
        <end position="56"/>
    </location>
</feature>
<organism evidence="3 4">
    <name type="scientific">Dichotomopilus funicola</name>
    <dbReference type="NCBI Taxonomy" id="1934379"/>
    <lineage>
        <taxon>Eukaryota</taxon>
        <taxon>Fungi</taxon>
        <taxon>Dikarya</taxon>
        <taxon>Ascomycota</taxon>
        <taxon>Pezizomycotina</taxon>
        <taxon>Sordariomycetes</taxon>
        <taxon>Sordariomycetidae</taxon>
        <taxon>Sordariales</taxon>
        <taxon>Chaetomiaceae</taxon>
        <taxon>Dichotomopilus</taxon>
    </lineage>
</organism>